<keyword evidence="2" id="KW-0813">Transport</keyword>
<evidence type="ECO:0000313" key="12">
    <source>
        <dbReference type="Proteomes" id="UP000295328"/>
    </source>
</evidence>
<keyword evidence="3" id="KW-0050">Antiport</keyword>
<feature type="transmembrane region" description="Helical" evidence="9">
    <location>
        <begin position="94"/>
        <end position="114"/>
    </location>
</feature>
<dbReference type="EMBL" id="SCWE01000003">
    <property type="protein sequence ID" value="TDM01596.1"/>
    <property type="molecule type" value="Genomic_DNA"/>
</dbReference>
<dbReference type="Pfam" id="PF00999">
    <property type="entry name" value="Na_H_Exchanger"/>
    <property type="match status" value="1"/>
</dbReference>
<dbReference type="GO" id="GO:0005886">
    <property type="term" value="C:plasma membrane"/>
    <property type="evidence" value="ECO:0007669"/>
    <property type="project" value="UniProtKB-SubCell"/>
</dbReference>
<feature type="transmembrane region" description="Helical" evidence="9">
    <location>
        <begin position="32"/>
        <end position="51"/>
    </location>
</feature>
<feature type="transmembrane region" description="Helical" evidence="9">
    <location>
        <begin position="269"/>
        <end position="291"/>
    </location>
</feature>
<comment type="caution">
    <text evidence="11">The sequence shown here is derived from an EMBL/GenBank/DDBJ whole genome shotgun (WGS) entry which is preliminary data.</text>
</comment>
<dbReference type="GO" id="GO:1902600">
    <property type="term" value="P:proton transmembrane transport"/>
    <property type="evidence" value="ECO:0007669"/>
    <property type="project" value="InterPro"/>
</dbReference>
<dbReference type="PANTHER" id="PTHR32507">
    <property type="entry name" value="NA(+)/H(+) ANTIPORTER 1"/>
    <property type="match status" value="1"/>
</dbReference>
<feature type="transmembrane region" description="Helical" evidence="9">
    <location>
        <begin position="366"/>
        <end position="384"/>
    </location>
</feature>
<proteinExistence type="predicted"/>
<evidence type="ECO:0000256" key="1">
    <source>
        <dbReference type="ARBA" id="ARBA00004651"/>
    </source>
</evidence>
<organism evidence="11 12">
    <name type="scientific">Macrococcus hajekii</name>
    <dbReference type="NCBI Taxonomy" id="198482"/>
    <lineage>
        <taxon>Bacteria</taxon>
        <taxon>Bacillati</taxon>
        <taxon>Bacillota</taxon>
        <taxon>Bacilli</taxon>
        <taxon>Bacillales</taxon>
        <taxon>Staphylococcaceae</taxon>
        <taxon>Macrococcus</taxon>
    </lineage>
</organism>
<name>A0A4R6BJ64_9STAP</name>
<dbReference type="OrthoDB" id="570124at2"/>
<evidence type="ECO:0000256" key="7">
    <source>
        <dbReference type="ARBA" id="ARBA00023065"/>
    </source>
</evidence>
<evidence type="ECO:0000256" key="2">
    <source>
        <dbReference type="ARBA" id="ARBA00022448"/>
    </source>
</evidence>
<feature type="transmembrane region" description="Helical" evidence="9">
    <location>
        <begin position="6"/>
        <end position="25"/>
    </location>
</feature>
<protein>
    <submittedName>
        <fullName evidence="11">Sodium:proton antiporter</fullName>
    </submittedName>
</protein>
<accession>A0A4R6BJ64</accession>
<keyword evidence="4" id="KW-1003">Cell membrane</keyword>
<dbReference type="Gene3D" id="1.20.1530.20">
    <property type="match status" value="1"/>
</dbReference>
<evidence type="ECO:0000256" key="3">
    <source>
        <dbReference type="ARBA" id="ARBA00022449"/>
    </source>
</evidence>
<sequence length="583" mass="64748">MNFEIPLTLMVSLILALAIFSQWLASILKWPAIVLMAIAGLLIGPLLGLFNPQEIMGDDVYRTIVSFSVAIILFEGSSNLDIRELRSISIATKRILLISSIIGLVLGTVALHYIVDLPWAIALVLGSLFIVTGPTVIQPLLKQAKVKSTVDSILRWESIILDPIGPIIALLFFYIYQSFNVKSLLAFGAGIGFAAVLGVIAGLLFKEMIYKDKISQELMAPIQFVFIFLIFALSNTVLHESGLLAVTIFGLMMARAKREHLIFHESNHFIDQLALICVSTVFVLITASLTTDMLRSILSWQVLLFVILMIFIIRPLAIFISTVNTEISFKEKALVSFVAPRGIVALTVAEFFASKFQQTDLAMIDMILPITFAFSFISVVIYGFSFSPFSKRLDLSSTEPEGVILIGDNQFSVTLAKQIKSHGIPVMIADVLSSGPVKPEDGIERYRGNILSEKDRLHADLIRFNKCLIITPSLTFNMMAFDILAEEFGLKSVYMLQSDSEKANEQLNTYMHAHILFGDKGLRDLNKLVSNQNIDEIEASAYNQLSDDTLVLYYIDANNEISFKSKTHDLNLNDEGIIGVIKQ</sequence>
<evidence type="ECO:0000259" key="10">
    <source>
        <dbReference type="Pfam" id="PF00999"/>
    </source>
</evidence>
<dbReference type="RefSeq" id="WP_133430318.1">
    <property type="nucleotide sequence ID" value="NZ_BMCC01000001.1"/>
</dbReference>
<dbReference type="Proteomes" id="UP000295328">
    <property type="component" value="Unassembled WGS sequence"/>
</dbReference>
<dbReference type="PANTHER" id="PTHR32507:SF0">
    <property type="entry name" value="NA(+)_H(+) ANTIPORTER 2-RELATED"/>
    <property type="match status" value="1"/>
</dbReference>
<feature type="transmembrane region" description="Helical" evidence="9">
    <location>
        <begin position="153"/>
        <end position="177"/>
    </location>
</feature>
<feature type="transmembrane region" description="Helical" evidence="9">
    <location>
        <begin position="63"/>
        <end position="82"/>
    </location>
</feature>
<keyword evidence="8 9" id="KW-0472">Membrane</keyword>
<evidence type="ECO:0000256" key="4">
    <source>
        <dbReference type="ARBA" id="ARBA00022475"/>
    </source>
</evidence>
<gene>
    <name evidence="11" type="ORF">ERX37_08870</name>
</gene>
<feature type="transmembrane region" description="Helical" evidence="9">
    <location>
        <begin position="183"/>
        <end position="205"/>
    </location>
</feature>
<keyword evidence="7" id="KW-0406">Ion transport</keyword>
<evidence type="ECO:0000313" key="11">
    <source>
        <dbReference type="EMBL" id="TDM01596.1"/>
    </source>
</evidence>
<evidence type="ECO:0000256" key="5">
    <source>
        <dbReference type="ARBA" id="ARBA00022692"/>
    </source>
</evidence>
<dbReference type="GO" id="GO:0015297">
    <property type="term" value="F:antiporter activity"/>
    <property type="evidence" value="ECO:0007669"/>
    <property type="project" value="UniProtKB-KW"/>
</dbReference>
<dbReference type="InterPro" id="IPR006153">
    <property type="entry name" value="Cation/H_exchanger_TM"/>
</dbReference>
<keyword evidence="6 9" id="KW-1133">Transmembrane helix</keyword>
<feature type="transmembrane region" description="Helical" evidence="9">
    <location>
        <begin position="120"/>
        <end position="141"/>
    </location>
</feature>
<evidence type="ECO:0000256" key="9">
    <source>
        <dbReference type="SAM" id="Phobius"/>
    </source>
</evidence>
<reference evidence="11 12" key="1">
    <citation type="submission" date="2019-01" db="EMBL/GenBank/DDBJ databases">
        <title>Draft genome sequences of the type strains of six Macrococcus species.</title>
        <authorList>
            <person name="Mazhar S."/>
            <person name="Altermann E."/>
            <person name="Hill C."/>
            <person name="Mcauliffe O."/>
        </authorList>
    </citation>
    <scope>NUCLEOTIDE SEQUENCE [LARGE SCALE GENOMIC DNA]</scope>
    <source>
        <strain evidence="11 12">CCM4809</strain>
    </source>
</reference>
<evidence type="ECO:0000256" key="6">
    <source>
        <dbReference type="ARBA" id="ARBA00022989"/>
    </source>
</evidence>
<feature type="transmembrane region" description="Helical" evidence="9">
    <location>
        <begin position="297"/>
        <end position="321"/>
    </location>
</feature>
<dbReference type="AlphaFoldDB" id="A0A4R6BJ64"/>
<keyword evidence="12" id="KW-1185">Reference proteome</keyword>
<comment type="subcellular location">
    <subcellularLocation>
        <location evidence="1">Cell membrane</location>
        <topology evidence="1">Multi-pass membrane protein</topology>
    </subcellularLocation>
</comment>
<dbReference type="InterPro" id="IPR038770">
    <property type="entry name" value="Na+/solute_symporter_sf"/>
</dbReference>
<keyword evidence="5 9" id="KW-0812">Transmembrane</keyword>
<feature type="domain" description="Cation/H+ exchanger transmembrane" evidence="10">
    <location>
        <begin position="16"/>
        <end position="390"/>
    </location>
</feature>
<feature type="transmembrane region" description="Helical" evidence="9">
    <location>
        <begin position="333"/>
        <end position="354"/>
    </location>
</feature>
<evidence type="ECO:0000256" key="8">
    <source>
        <dbReference type="ARBA" id="ARBA00023136"/>
    </source>
</evidence>